<evidence type="ECO:0000313" key="2">
    <source>
        <dbReference type="Proteomes" id="UP000011550"/>
    </source>
</evidence>
<protein>
    <submittedName>
        <fullName evidence="1">Uncharacterized protein</fullName>
    </submittedName>
</protein>
<proteinExistence type="predicted"/>
<evidence type="ECO:0000313" key="1">
    <source>
        <dbReference type="EMBL" id="ELZ98739.1"/>
    </source>
</evidence>
<dbReference type="Proteomes" id="UP000011550">
    <property type="component" value="Unassembled WGS sequence"/>
</dbReference>
<accession>M0ITC3</accession>
<keyword evidence="2" id="KW-1185">Reference proteome</keyword>
<gene>
    <name evidence="1" type="ORF">C440_00245</name>
</gene>
<dbReference type="STRING" id="662479.C440_00245"/>
<dbReference type="Pfam" id="PF20127">
    <property type="entry name" value="DUF6517"/>
    <property type="match status" value="1"/>
</dbReference>
<organism evidence="1 2">
    <name type="scientific">Haloferax mucosum ATCC BAA-1512</name>
    <dbReference type="NCBI Taxonomy" id="662479"/>
    <lineage>
        <taxon>Archaea</taxon>
        <taxon>Methanobacteriati</taxon>
        <taxon>Methanobacteriota</taxon>
        <taxon>Stenosarchaea group</taxon>
        <taxon>Halobacteria</taxon>
        <taxon>Halobacteriales</taxon>
        <taxon>Haloferacaceae</taxon>
        <taxon>Haloferax</taxon>
    </lineage>
</organism>
<dbReference type="EMBL" id="AOLN01000001">
    <property type="protein sequence ID" value="ELZ98739.1"/>
    <property type="molecule type" value="Genomic_DNA"/>
</dbReference>
<reference evidence="1 2" key="1">
    <citation type="journal article" date="2014" name="PLoS Genet.">
        <title>Phylogenetically driven sequencing of extremely halophilic archaea reveals strategies for static and dynamic osmo-response.</title>
        <authorList>
            <person name="Becker E.A."/>
            <person name="Seitzer P.M."/>
            <person name="Tritt A."/>
            <person name="Larsen D."/>
            <person name="Krusor M."/>
            <person name="Yao A.I."/>
            <person name="Wu D."/>
            <person name="Madern D."/>
            <person name="Eisen J.A."/>
            <person name="Darling A.E."/>
            <person name="Facciotti M.T."/>
        </authorList>
    </citation>
    <scope>NUCLEOTIDE SEQUENCE [LARGE SCALE GENOMIC DNA]</scope>
    <source>
        <strain evidence="1 2">ATCC BAA-1512</strain>
    </source>
</reference>
<comment type="caution">
    <text evidence="1">The sequence shown here is derived from an EMBL/GenBank/DDBJ whole genome shotgun (WGS) entry which is preliminary data.</text>
</comment>
<dbReference type="InterPro" id="IPR045396">
    <property type="entry name" value="DUF6517"/>
</dbReference>
<dbReference type="PATRIC" id="fig|662479.7.peg.49"/>
<sequence>MAALLLTSGCIGFLTGQEALTFDAEPAATDATAASNAGYSTNGTETFHVNHTVSVGGQERNISVSNHMTTYQKAIDLGFFGEAKLGMFSVISTPAAEVGGEARNPIKDYSNDRLVKLVDSQYQGLRDVEVVSSRNVQMLGEQSNVTKYSATAQFGGEEVDVYVHVTKVRHEEDFVVAIGMYPQQLDGEEENILELIRAVEHPSEA</sequence>
<name>M0ITC3_9EURY</name>
<dbReference type="AlphaFoldDB" id="M0ITC3"/>